<evidence type="ECO:0000313" key="1">
    <source>
        <dbReference type="EMBL" id="KAB1159926.1"/>
    </source>
</evidence>
<dbReference type="EMBL" id="WAAU01000008">
    <property type="protein sequence ID" value="KAB1159926.1"/>
    <property type="molecule type" value="Genomic_DNA"/>
</dbReference>
<dbReference type="Proteomes" id="UP000467305">
    <property type="component" value="Unassembled WGS sequence"/>
</dbReference>
<accession>A0A7J5AQN6</accession>
<evidence type="ECO:0000313" key="2">
    <source>
        <dbReference type="Proteomes" id="UP000467305"/>
    </source>
</evidence>
<evidence type="ECO:0008006" key="3">
    <source>
        <dbReference type="Google" id="ProtNLM"/>
    </source>
</evidence>
<protein>
    <recommendedName>
        <fullName evidence="3">Tetratricopeptide repeat protein</fullName>
    </recommendedName>
</protein>
<reference evidence="1 2" key="1">
    <citation type="submission" date="2019-09" db="EMBL/GenBank/DDBJ databases">
        <authorList>
            <person name="Cao W.R."/>
        </authorList>
    </citation>
    <scope>NUCLEOTIDE SEQUENCE [LARGE SCALE GENOMIC DNA]</scope>
    <source>
        <strain evidence="2">a4</strain>
    </source>
</reference>
<organism evidence="1 2">
    <name type="scientific">Tenacibaculum aiptasiae</name>
    <dbReference type="NCBI Taxonomy" id="426481"/>
    <lineage>
        <taxon>Bacteria</taxon>
        <taxon>Pseudomonadati</taxon>
        <taxon>Bacteroidota</taxon>
        <taxon>Flavobacteriia</taxon>
        <taxon>Flavobacteriales</taxon>
        <taxon>Flavobacteriaceae</taxon>
        <taxon>Tenacibaculum</taxon>
    </lineage>
</organism>
<proteinExistence type="predicted"/>
<comment type="caution">
    <text evidence="1">The sequence shown here is derived from an EMBL/GenBank/DDBJ whole genome shotgun (WGS) entry which is preliminary data.</text>
</comment>
<dbReference type="AlphaFoldDB" id="A0A7J5AQN6"/>
<dbReference type="RefSeq" id="WP_150899170.1">
    <property type="nucleotide sequence ID" value="NZ_WAAU01000008.1"/>
</dbReference>
<gene>
    <name evidence="1" type="ORF">F7018_06335</name>
</gene>
<sequence length="502" mass="59809">MIDLKSIISTLSSDEQHKFILYLEKKNKRKDAKNIQLFKLITKGETSISIICNDLYKSQKRDAYYTLKQRLIDSLIDFIANNKLQGENSIDIQIVKYILAARDFLINKNYKTAYKILDKAESIAKEYQLFTILSEIYHTKIQYAYTIPNTNIDAIVSNFKENQKNHFLEEELNIVYAKIRQTLKTMNYEGGSHLSFQEITNTIFKEHNISINNSMSFKSLYQLITIASISAFVSKDFITVEAFLIDTYETLKKKKENEKQLYYHIRVLYLISNTLFRNKNFDKSMYYLNIMHEYMLQGKKKYYNYFKYNYSLLFALNKNYTNKQAEAIHILEKLIDKKNTDVKTMLDIRLSLIMFYFQNNQLQKALQLFSKFYHSDNWYIEKNSMEWTIKKNLIEILLHLELNNIDLFESRLLSFKRKYYDYLKDIGQLRVINYLGLVEKIYKNPESATSTDFFNKVENSFDFIGAKHEDLFVMSFYAWLKSKMYKKSVFDVTLELINQVKA</sequence>
<dbReference type="OrthoDB" id="732094at2"/>
<name>A0A7J5AQN6_9FLAO</name>
<keyword evidence="2" id="KW-1185">Reference proteome</keyword>